<name>A0A836BZT8_9CHLO</name>
<comment type="caution">
    <text evidence="1">The sequence shown here is derived from an EMBL/GenBank/DDBJ whole genome shotgun (WGS) entry which is preliminary data.</text>
</comment>
<protein>
    <submittedName>
        <fullName evidence="1">Uncharacterized protein</fullName>
    </submittedName>
</protein>
<accession>A0A836BZT8</accession>
<sequence>MYDEACSELNSYLEAERADLSTAESLLRRPSCAATGTCSRFCGGSLSLAKRKLTSTSVASTMQSPVVHC</sequence>
<keyword evidence="2" id="KW-1185">Reference proteome</keyword>
<organism evidence="1 2">
    <name type="scientific">Edaphochlamys debaryana</name>
    <dbReference type="NCBI Taxonomy" id="47281"/>
    <lineage>
        <taxon>Eukaryota</taxon>
        <taxon>Viridiplantae</taxon>
        <taxon>Chlorophyta</taxon>
        <taxon>core chlorophytes</taxon>
        <taxon>Chlorophyceae</taxon>
        <taxon>CS clade</taxon>
        <taxon>Chlamydomonadales</taxon>
        <taxon>Chlamydomonadales incertae sedis</taxon>
        <taxon>Edaphochlamys</taxon>
    </lineage>
</organism>
<evidence type="ECO:0000313" key="2">
    <source>
        <dbReference type="Proteomes" id="UP000612055"/>
    </source>
</evidence>
<dbReference type="EMBL" id="JAEHOE010000035">
    <property type="protein sequence ID" value="KAG2493738.1"/>
    <property type="molecule type" value="Genomic_DNA"/>
</dbReference>
<dbReference type="Proteomes" id="UP000612055">
    <property type="component" value="Unassembled WGS sequence"/>
</dbReference>
<evidence type="ECO:0000313" key="1">
    <source>
        <dbReference type="EMBL" id="KAG2493738.1"/>
    </source>
</evidence>
<gene>
    <name evidence="1" type="ORF">HYH03_007961</name>
</gene>
<proteinExistence type="predicted"/>
<reference evidence="1" key="1">
    <citation type="journal article" date="2020" name="bioRxiv">
        <title>Comparative genomics of Chlamydomonas.</title>
        <authorList>
            <person name="Craig R.J."/>
            <person name="Hasan A.R."/>
            <person name="Ness R.W."/>
            <person name="Keightley P.D."/>
        </authorList>
    </citation>
    <scope>NUCLEOTIDE SEQUENCE</scope>
    <source>
        <strain evidence="1">CCAP 11/70</strain>
    </source>
</reference>
<dbReference type="AlphaFoldDB" id="A0A836BZT8"/>